<evidence type="ECO:0000313" key="2">
    <source>
        <dbReference type="EMBL" id="KKR87379.1"/>
    </source>
</evidence>
<keyword evidence="1" id="KW-0812">Transmembrane</keyword>
<feature type="transmembrane region" description="Helical" evidence="1">
    <location>
        <begin position="37"/>
        <end position="59"/>
    </location>
</feature>
<evidence type="ECO:0000313" key="3">
    <source>
        <dbReference type="Proteomes" id="UP000034616"/>
    </source>
</evidence>
<accession>A0A0G0UEM4</accession>
<organism evidence="2 3">
    <name type="scientific">Candidatus Uhrbacteria bacterium GW2011_GWC2_41_11</name>
    <dbReference type="NCBI Taxonomy" id="1618985"/>
    <lineage>
        <taxon>Bacteria</taxon>
        <taxon>Candidatus Uhriibacteriota</taxon>
    </lineage>
</organism>
<evidence type="ECO:0000256" key="1">
    <source>
        <dbReference type="SAM" id="Phobius"/>
    </source>
</evidence>
<protein>
    <submittedName>
        <fullName evidence="2">Uncharacterized protein</fullName>
    </submittedName>
</protein>
<keyword evidence="1" id="KW-1133">Transmembrane helix</keyword>
<comment type="caution">
    <text evidence="2">The sequence shown here is derived from an EMBL/GenBank/DDBJ whole genome shotgun (WGS) entry which is preliminary data.</text>
</comment>
<name>A0A0G0UEM4_9BACT</name>
<dbReference type="AlphaFoldDB" id="A0A0G0UEM4"/>
<reference evidence="2 3" key="1">
    <citation type="journal article" date="2015" name="Nature">
        <title>rRNA introns, odd ribosomes, and small enigmatic genomes across a large radiation of phyla.</title>
        <authorList>
            <person name="Brown C.T."/>
            <person name="Hug L.A."/>
            <person name="Thomas B.C."/>
            <person name="Sharon I."/>
            <person name="Castelle C.J."/>
            <person name="Singh A."/>
            <person name="Wilkins M.J."/>
            <person name="Williams K.H."/>
            <person name="Banfield J.F."/>
        </authorList>
    </citation>
    <scope>NUCLEOTIDE SEQUENCE [LARGE SCALE GENOMIC DNA]</scope>
</reference>
<sequence>MHFLKKLFEEKNQDEKYFFLDKKIIHNPSHRFLHRDIIETIVFIFNFIFNFNFFLYASLL</sequence>
<keyword evidence="1" id="KW-0472">Membrane</keyword>
<proteinExistence type="predicted"/>
<gene>
    <name evidence="2" type="ORF">UU35_C0003G0005</name>
</gene>
<dbReference type="EMBL" id="LCAH01000003">
    <property type="protein sequence ID" value="KKR87379.1"/>
    <property type="molecule type" value="Genomic_DNA"/>
</dbReference>
<dbReference type="Proteomes" id="UP000034616">
    <property type="component" value="Unassembled WGS sequence"/>
</dbReference>